<dbReference type="EMBL" id="LAZR01031331">
    <property type="protein sequence ID" value="KKL54066.1"/>
    <property type="molecule type" value="Genomic_DNA"/>
</dbReference>
<proteinExistence type="predicted"/>
<reference evidence="1" key="1">
    <citation type="journal article" date="2015" name="Nature">
        <title>Complex archaea that bridge the gap between prokaryotes and eukaryotes.</title>
        <authorList>
            <person name="Spang A."/>
            <person name="Saw J.H."/>
            <person name="Jorgensen S.L."/>
            <person name="Zaremba-Niedzwiedzka K."/>
            <person name="Martijn J."/>
            <person name="Lind A.E."/>
            <person name="van Eijk R."/>
            <person name="Schleper C."/>
            <person name="Guy L."/>
            <person name="Ettema T.J."/>
        </authorList>
    </citation>
    <scope>NUCLEOTIDE SEQUENCE</scope>
</reference>
<feature type="non-terminal residue" evidence="1">
    <location>
        <position position="1"/>
    </location>
</feature>
<protein>
    <submittedName>
        <fullName evidence="1">Uncharacterized protein</fullName>
    </submittedName>
</protein>
<dbReference type="AlphaFoldDB" id="A0A0F9DJP6"/>
<comment type="caution">
    <text evidence="1">The sequence shown here is derived from an EMBL/GenBank/DDBJ whole genome shotgun (WGS) entry which is preliminary data.</text>
</comment>
<sequence length="250" mass="28420">IPDITGSNLDAAAKRRLVNDEENFAQRDVNRTWPLVDIDAAVRRLDSQLSSLEAGVIDRTQMDRHINDTAVDGELTRETRDRYRALSKKGGRDAIDAAVKFEVDKIENALIRRFTDLESRFIIRSLERPLTQREARQASSNAYLLQINKHQLSLIRGEIDRNMRPPVTEKDVISGIEATVIASKVWEKYRTKTLGEKINDFKEYTGQRVPRPDGFSQKVWDSTTDTEKADIIEAVSNGLPNADILKMIGR</sequence>
<evidence type="ECO:0000313" key="1">
    <source>
        <dbReference type="EMBL" id="KKL54066.1"/>
    </source>
</evidence>
<gene>
    <name evidence="1" type="ORF">LCGC14_2269120</name>
</gene>
<name>A0A0F9DJP6_9ZZZZ</name>
<accession>A0A0F9DJP6</accession>
<organism evidence="1">
    <name type="scientific">marine sediment metagenome</name>
    <dbReference type="NCBI Taxonomy" id="412755"/>
    <lineage>
        <taxon>unclassified sequences</taxon>
        <taxon>metagenomes</taxon>
        <taxon>ecological metagenomes</taxon>
    </lineage>
</organism>